<keyword evidence="22" id="KW-1185">Reference proteome</keyword>
<comment type="caution">
    <text evidence="21">The sequence shown here is derived from an EMBL/GenBank/DDBJ whole genome shotgun (WGS) entry which is preliminary data.</text>
</comment>
<evidence type="ECO:0000256" key="11">
    <source>
        <dbReference type="ARBA" id="ARBA00023011"/>
    </source>
</evidence>
<evidence type="ECO:0000256" key="5">
    <source>
        <dbReference type="ARBA" id="ARBA00022692"/>
    </source>
</evidence>
<evidence type="ECO:0000256" key="3">
    <source>
        <dbReference type="ARBA" id="ARBA00022516"/>
    </source>
</evidence>
<reference evidence="21" key="1">
    <citation type="submission" date="2021-06" db="EMBL/GenBank/DDBJ databases">
        <title>Parelaphostrongylus tenuis whole genome reference sequence.</title>
        <authorList>
            <person name="Garwood T.J."/>
            <person name="Larsen P.A."/>
            <person name="Fountain-Jones N.M."/>
            <person name="Garbe J.R."/>
            <person name="Macchietto M.G."/>
            <person name="Kania S.A."/>
            <person name="Gerhold R.W."/>
            <person name="Richards J.E."/>
            <person name="Wolf T.M."/>
        </authorList>
    </citation>
    <scope>NUCLEOTIDE SEQUENCE</scope>
    <source>
        <strain evidence="21">MNPRO001-30</strain>
        <tissue evidence="21">Meninges</tissue>
    </source>
</reference>
<protein>
    <recommendedName>
        <fullName evidence="16">7-dehydrocholesterol reductase</fullName>
        <ecNumber evidence="16">1.3.1.21</ecNumber>
    </recommendedName>
    <alternativeName>
        <fullName evidence="17">Sterol Delta(7)-reductase</fullName>
    </alternativeName>
</protein>
<keyword evidence="13 20" id="KW-0472">Membrane</keyword>
<evidence type="ECO:0000256" key="14">
    <source>
        <dbReference type="ARBA" id="ARBA00023166"/>
    </source>
</evidence>
<dbReference type="GO" id="GO:0016132">
    <property type="term" value="P:brassinosteroid biosynthetic process"/>
    <property type="evidence" value="ECO:0007669"/>
    <property type="project" value="TreeGrafter"/>
</dbReference>
<dbReference type="AlphaFoldDB" id="A0AAD5M320"/>
<comment type="catalytic activity">
    <reaction evidence="19">
        <text>7-dehydrodesmosterol + NADPH + H(+) = desmosterol + NADP(+)</text>
        <dbReference type="Rhea" id="RHEA:46740"/>
        <dbReference type="ChEBI" id="CHEBI:15378"/>
        <dbReference type="ChEBI" id="CHEBI:17737"/>
        <dbReference type="ChEBI" id="CHEBI:27910"/>
        <dbReference type="ChEBI" id="CHEBI:57783"/>
        <dbReference type="ChEBI" id="CHEBI:58349"/>
    </reaction>
    <physiologicalReaction direction="left-to-right" evidence="19">
        <dbReference type="Rhea" id="RHEA:46741"/>
    </physiologicalReaction>
</comment>
<evidence type="ECO:0000256" key="12">
    <source>
        <dbReference type="ARBA" id="ARBA00023098"/>
    </source>
</evidence>
<evidence type="ECO:0000256" key="6">
    <source>
        <dbReference type="ARBA" id="ARBA00022778"/>
    </source>
</evidence>
<comment type="catalytic activity">
    <reaction evidence="18">
        <text>cholesterol + NADP(+) = 7-dehydrocholesterol + NADPH + H(+)</text>
        <dbReference type="Rhea" id="RHEA:23984"/>
        <dbReference type="ChEBI" id="CHEBI:15378"/>
        <dbReference type="ChEBI" id="CHEBI:16113"/>
        <dbReference type="ChEBI" id="CHEBI:17759"/>
        <dbReference type="ChEBI" id="CHEBI:57783"/>
        <dbReference type="ChEBI" id="CHEBI:58349"/>
        <dbReference type="EC" id="1.3.1.21"/>
    </reaction>
    <physiologicalReaction direction="right-to-left" evidence="18">
        <dbReference type="Rhea" id="RHEA:23986"/>
    </physiologicalReaction>
</comment>
<comment type="subcellular location">
    <subcellularLocation>
        <location evidence="1">Membrane</location>
        <topology evidence="1">Multi-pass membrane protein</topology>
    </subcellularLocation>
</comment>
<accession>A0AAD5M320</accession>
<dbReference type="EC" id="1.3.1.21" evidence="16"/>
<comment type="similarity">
    <text evidence="2">Belongs to the ERG4/ERG24 family.</text>
</comment>
<evidence type="ECO:0000256" key="20">
    <source>
        <dbReference type="SAM" id="Phobius"/>
    </source>
</evidence>
<keyword evidence="3" id="KW-0444">Lipid biosynthesis</keyword>
<evidence type="ECO:0000256" key="8">
    <source>
        <dbReference type="ARBA" id="ARBA00022955"/>
    </source>
</evidence>
<gene>
    <name evidence="21" type="ORF">KIN20_006045</name>
</gene>
<keyword evidence="9 20" id="KW-1133">Transmembrane helix</keyword>
<sequence length="351" mass="40462">MQQRIIRRTSFGGSTPSLRRSSVSAKDIQAIQAALAKQQPSESLILCMVVVVPLLSFFYLFLIHQHHGSLPELSIRRPIQCNYHIRILFGVELHPTILDIDVKHFVRSRITFVIWPLFIISSIYYQRNMQGKITRSLMGCSLVQLLYILKYHWTEYLAFNSLEYKRWNCGIYKLWRDMVLFPVLYCSSISIIAQSQKSISLITSLGLTAIALFFICITFVIDKQKYDFRRSKGNMKIGGLDPFFIAAKYKNERGETSANLLLGSGYWSKSRHPNYVCEAATFLTFSAFQGLSAPIVCHVPAIFITGFLLNRVWLDESRCLAKYGQSWMQYCNKVPFRIFPGFIDFFTVNIC</sequence>
<dbReference type="InterPro" id="IPR001171">
    <property type="entry name" value="ERG24_DHCR-like"/>
</dbReference>
<dbReference type="GO" id="GO:0005789">
    <property type="term" value="C:endoplasmic reticulum membrane"/>
    <property type="evidence" value="ECO:0007669"/>
    <property type="project" value="TreeGrafter"/>
</dbReference>
<feature type="transmembrane region" description="Helical" evidence="20">
    <location>
        <begin position="199"/>
        <end position="221"/>
    </location>
</feature>
<evidence type="ECO:0000256" key="9">
    <source>
        <dbReference type="ARBA" id="ARBA00022989"/>
    </source>
</evidence>
<evidence type="ECO:0000256" key="1">
    <source>
        <dbReference type="ARBA" id="ARBA00004141"/>
    </source>
</evidence>
<feature type="transmembrane region" description="Helical" evidence="20">
    <location>
        <begin position="174"/>
        <end position="193"/>
    </location>
</feature>
<feature type="transmembrane region" description="Helical" evidence="20">
    <location>
        <begin position="106"/>
        <end position="125"/>
    </location>
</feature>
<keyword evidence="8" id="KW-0752">Steroid biosynthesis</keyword>
<keyword evidence="7" id="KW-0521">NADP</keyword>
<dbReference type="GO" id="GO:0047598">
    <property type="term" value="F:7-dehydrocholesterol reductase activity"/>
    <property type="evidence" value="ECO:0007669"/>
    <property type="project" value="UniProtKB-EC"/>
</dbReference>
<evidence type="ECO:0000256" key="7">
    <source>
        <dbReference type="ARBA" id="ARBA00022857"/>
    </source>
</evidence>
<evidence type="ECO:0000256" key="18">
    <source>
        <dbReference type="ARBA" id="ARBA00047795"/>
    </source>
</evidence>
<keyword evidence="15" id="KW-0753">Steroid metabolism</keyword>
<evidence type="ECO:0000256" key="17">
    <source>
        <dbReference type="ARBA" id="ARBA00042688"/>
    </source>
</evidence>
<keyword evidence="4" id="KW-0153">Cholesterol metabolism</keyword>
<keyword evidence="10" id="KW-0560">Oxidoreductase</keyword>
<keyword evidence="12" id="KW-0443">Lipid metabolism</keyword>
<dbReference type="PANTHER" id="PTHR21257">
    <property type="entry name" value="DELTA(14)-STEROL REDUCTASE"/>
    <property type="match status" value="1"/>
</dbReference>
<evidence type="ECO:0000313" key="22">
    <source>
        <dbReference type="Proteomes" id="UP001196413"/>
    </source>
</evidence>
<evidence type="ECO:0000313" key="21">
    <source>
        <dbReference type="EMBL" id="KAJ1350285.1"/>
    </source>
</evidence>
<keyword evidence="5 20" id="KW-0812">Transmembrane</keyword>
<keyword evidence="6" id="KW-0152">Cholesterol biosynthesis</keyword>
<dbReference type="EMBL" id="JAHQIW010000829">
    <property type="protein sequence ID" value="KAJ1350285.1"/>
    <property type="molecule type" value="Genomic_DNA"/>
</dbReference>
<evidence type="ECO:0000256" key="2">
    <source>
        <dbReference type="ARBA" id="ARBA00005402"/>
    </source>
</evidence>
<evidence type="ECO:0000256" key="15">
    <source>
        <dbReference type="ARBA" id="ARBA00023221"/>
    </source>
</evidence>
<evidence type="ECO:0000256" key="16">
    <source>
        <dbReference type="ARBA" id="ARBA00038851"/>
    </source>
</evidence>
<evidence type="ECO:0000256" key="19">
    <source>
        <dbReference type="ARBA" id="ARBA00047826"/>
    </source>
</evidence>
<evidence type="ECO:0000256" key="4">
    <source>
        <dbReference type="ARBA" id="ARBA00022548"/>
    </source>
</evidence>
<dbReference type="Proteomes" id="UP001196413">
    <property type="component" value="Unassembled WGS sequence"/>
</dbReference>
<proteinExistence type="inferred from homology"/>
<dbReference type="GO" id="GO:0006695">
    <property type="term" value="P:cholesterol biosynthetic process"/>
    <property type="evidence" value="ECO:0007669"/>
    <property type="project" value="UniProtKB-KW"/>
</dbReference>
<evidence type="ECO:0000256" key="13">
    <source>
        <dbReference type="ARBA" id="ARBA00023136"/>
    </source>
</evidence>
<feature type="transmembrane region" description="Helical" evidence="20">
    <location>
        <begin position="44"/>
        <end position="63"/>
    </location>
</feature>
<dbReference type="PANTHER" id="PTHR21257:SF38">
    <property type="entry name" value="7-DEHYDROCHOLESTEROL REDUCTASE"/>
    <property type="match status" value="1"/>
</dbReference>
<organism evidence="21 22">
    <name type="scientific">Parelaphostrongylus tenuis</name>
    <name type="common">Meningeal worm</name>
    <dbReference type="NCBI Taxonomy" id="148309"/>
    <lineage>
        <taxon>Eukaryota</taxon>
        <taxon>Metazoa</taxon>
        <taxon>Ecdysozoa</taxon>
        <taxon>Nematoda</taxon>
        <taxon>Chromadorea</taxon>
        <taxon>Rhabditida</taxon>
        <taxon>Rhabditina</taxon>
        <taxon>Rhabditomorpha</taxon>
        <taxon>Strongyloidea</taxon>
        <taxon>Metastrongylidae</taxon>
        <taxon>Parelaphostrongylus</taxon>
    </lineage>
</organism>
<keyword evidence="14" id="KW-1207">Sterol metabolism</keyword>
<dbReference type="Gene3D" id="1.20.120.1630">
    <property type="match status" value="1"/>
</dbReference>
<evidence type="ECO:0000256" key="10">
    <source>
        <dbReference type="ARBA" id="ARBA00023002"/>
    </source>
</evidence>
<keyword evidence="11" id="KW-0756">Sterol biosynthesis</keyword>
<dbReference type="Pfam" id="PF01222">
    <property type="entry name" value="ERG4_ERG24"/>
    <property type="match status" value="1"/>
</dbReference>
<name>A0AAD5M320_PARTN</name>